<evidence type="ECO:0000256" key="3">
    <source>
        <dbReference type="ARBA" id="ARBA00023125"/>
    </source>
</evidence>
<dbReference type="Proteomes" id="UP001157069">
    <property type="component" value="Unassembled WGS sequence"/>
</dbReference>
<evidence type="ECO:0000256" key="4">
    <source>
        <dbReference type="ARBA" id="ARBA00023163"/>
    </source>
</evidence>
<gene>
    <name evidence="6" type="ORF">GCM10025869_14880</name>
</gene>
<evidence type="ECO:0000313" key="7">
    <source>
        <dbReference type="Proteomes" id="UP001157069"/>
    </source>
</evidence>
<dbReference type="RefSeq" id="WP_284299030.1">
    <property type="nucleotide sequence ID" value="NZ_BSVA01000001.1"/>
</dbReference>
<dbReference type="InterPro" id="IPR051054">
    <property type="entry name" value="SorC_transcr_regulators"/>
</dbReference>
<protein>
    <submittedName>
        <fullName evidence="6">Transcriptional regulator</fullName>
    </submittedName>
</protein>
<dbReference type="InterPro" id="IPR037171">
    <property type="entry name" value="NagB/RpiA_transferase-like"/>
</dbReference>
<evidence type="ECO:0000313" key="6">
    <source>
        <dbReference type="EMBL" id="GMA90959.1"/>
    </source>
</evidence>
<dbReference type="PANTHER" id="PTHR34294">
    <property type="entry name" value="TRANSCRIPTIONAL REGULATOR-RELATED"/>
    <property type="match status" value="1"/>
</dbReference>
<comment type="caution">
    <text evidence="6">The sequence shown here is derived from an EMBL/GenBank/DDBJ whole genome shotgun (WGS) entry which is preliminary data.</text>
</comment>
<sequence length="334" mass="36760">MTDASERTRNALRAAHLYYVEDRKMDAIAQQLHVSRSSVSRLISYARQSGLVDIRIKAPSDGIAKLQWQLKLAYGVNAHIIPCPVGLSSLERLERVGRYAGKLVNHFVHPGMTIGIAWGATMSAVGRHVHLRPVADLTVVQLNGAAYTESSGIGYAAELLERFAGAFSARIEHFPVPAFFDDPLTREAMWRERSIRRIREMQARMDVAFFSVGDPLSSVPGHVYRGAYLSEDDSAELAREGVVGDVATMFYRGDGSSDGIRLNRRSSGPTFDSLRGTPRRVCIVADPSKEASLRGALNARLVTDLIVDETTARALDPDDAVWALTREDPSPRRG</sequence>
<evidence type="ECO:0000259" key="5">
    <source>
        <dbReference type="Pfam" id="PF04198"/>
    </source>
</evidence>
<proteinExistence type="inferred from homology"/>
<dbReference type="Gene3D" id="1.10.10.10">
    <property type="entry name" value="Winged helix-like DNA-binding domain superfamily/Winged helix DNA-binding domain"/>
    <property type="match status" value="1"/>
</dbReference>
<keyword evidence="4" id="KW-0804">Transcription</keyword>
<dbReference type="PANTHER" id="PTHR34294:SF1">
    <property type="entry name" value="TRANSCRIPTIONAL REGULATOR LSRR"/>
    <property type="match status" value="1"/>
</dbReference>
<dbReference type="InterPro" id="IPR036388">
    <property type="entry name" value="WH-like_DNA-bd_sf"/>
</dbReference>
<reference evidence="7" key="1">
    <citation type="journal article" date="2019" name="Int. J. Syst. Evol. Microbiol.">
        <title>The Global Catalogue of Microorganisms (GCM) 10K type strain sequencing project: providing services to taxonomists for standard genome sequencing and annotation.</title>
        <authorList>
            <consortium name="The Broad Institute Genomics Platform"/>
            <consortium name="The Broad Institute Genome Sequencing Center for Infectious Disease"/>
            <person name="Wu L."/>
            <person name="Ma J."/>
        </authorList>
    </citation>
    <scope>NUCLEOTIDE SEQUENCE [LARGE SCALE GENOMIC DNA]</scope>
    <source>
        <strain evidence="7">NBRC 108755</strain>
    </source>
</reference>
<dbReference type="SUPFAM" id="SSF100950">
    <property type="entry name" value="NagB/RpiA/CoA transferase-like"/>
    <property type="match status" value="1"/>
</dbReference>
<evidence type="ECO:0000256" key="2">
    <source>
        <dbReference type="ARBA" id="ARBA00023015"/>
    </source>
</evidence>
<dbReference type="Gene3D" id="3.40.50.1360">
    <property type="match status" value="1"/>
</dbReference>
<evidence type="ECO:0000256" key="1">
    <source>
        <dbReference type="ARBA" id="ARBA00010466"/>
    </source>
</evidence>
<dbReference type="InterPro" id="IPR013324">
    <property type="entry name" value="RNA_pol_sigma_r3/r4-like"/>
</dbReference>
<name>A0ABQ6JSJ6_9MICO</name>
<keyword evidence="7" id="KW-1185">Reference proteome</keyword>
<comment type="similarity">
    <text evidence="1">Belongs to the SorC transcriptional regulatory family.</text>
</comment>
<keyword evidence="3" id="KW-0238">DNA-binding</keyword>
<organism evidence="6 7">
    <name type="scientific">Homoserinibacter gongjuensis</name>
    <dbReference type="NCBI Taxonomy" id="1162968"/>
    <lineage>
        <taxon>Bacteria</taxon>
        <taxon>Bacillati</taxon>
        <taxon>Actinomycetota</taxon>
        <taxon>Actinomycetes</taxon>
        <taxon>Micrococcales</taxon>
        <taxon>Microbacteriaceae</taxon>
        <taxon>Homoserinibacter</taxon>
    </lineage>
</organism>
<dbReference type="InterPro" id="IPR007324">
    <property type="entry name" value="Sugar-bd_dom_put"/>
</dbReference>
<feature type="domain" description="Sugar-binding" evidence="5">
    <location>
        <begin position="63"/>
        <end position="315"/>
    </location>
</feature>
<dbReference type="EMBL" id="BSVA01000001">
    <property type="protein sequence ID" value="GMA90959.1"/>
    <property type="molecule type" value="Genomic_DNA"/>
</dbReference>
<accession>A0ABQ6JSJ6</accession>
<dbReference type="SUPFAM" id="SSF88659">
    <property type="entry name" value="Sigma3 and sigma4 domains of RNA polymerase sigma factors"/>
    <property type="match status" value="1"/>
</dbReference>
<dbReference type="Pfam" id="PF04198">
    <property type="entry name" value="Sugar-bind"/>
    <property type="match status" value="1"/>
</dbReference>
<keyword evidence="2" id="KW-0805">Transcription regulation</keyword>